<proteinExistence type="predicted"/>
<organism evidence="1 2">
    <name type="scientific">Steroidobacter agaridevorans</name>
    <dbReference type="NCBI Taxonomy" id="2695856"/>
    <lineage>
        <taxon>Bacteria</taxon>
        <taxon>Pseudomonadati</taxon>
        <taxon>Pseudomonadota</taxon>
        <taxon>Gammaproteobacteria</taxon>
        <taxon>Steroidobacterales</taxon>
        <taxon>Steroidobacteraceae</taxon>
        <taxon>Steroidobacter</taxon>
    </lineage>
</organism>
<accession>A0A829Y6G0</accession>
<evidence type="ECO:0000313" key="2">
    <source>
        <dbReference type="Proteomes" id="UP000445000"/>
    </source>
</evidence>
<dbReference type="AlphaFoldDB" id="A0A829Y6G0"/>
<dbReference type="EMBL" id="BLJN01000001">
    <property type="protein sequence ID" value="GFE78839.1"/>
    <property type="molecule type" value="Genomic_DNA"/>
</dbReference>
<evidence type="ECO:0000313" key="1">
    <source>
        <dbReference type="EMBL" id="GFE78839.1"/>
    </source>
</evidence>
<gene>
    <name evidence="1" type="ORF">GCM10011487_08390</name>
</gene>
<name>A0A829Y6G0_9GAMM</name>
<keyword evidence="2" id="KW-1185">Reference proteome</keyword>
<reference evidence="2" key="1">
    <citation type="submission" date="2020-01" db="EMBL/GenBank/DDBJ databases">
        <title>'Steroidobacter agaridevorans' sp. nov., agar-degrading bacteria isolated from rhizosphere soils.</title>
        <authorList>
            <person name="Ikenaga M."/>
            <person name="Kataoka M."/>
            <person name="Murouchi A."/>
            <person name="Katsuragi S."/>
            <person name="Sakai M."/>
        </authorList>
    </citation>
    <scope>NUCLEOTIDE SEQUENCE [LARGE SCALE GENOMIC DNA]</scope>
    <source>
        <strain evidence="2">YU21-B</strain>
    </source>
</reference>
<protein>
    <submittedName>
        <fullName evidence="1">Uncharacterized protein</fullName>
    </submittedName>
</protein>
<comment type="caution">
    <text evidence="1">The sequence shown here is derived from an EMBL/GenBank/DDBJ whole genome shotgun (WGS) entry which is preliminary data.</text>
</comment>
<sequence length="99" mass="10929">MATIETPVVCVMGNRNKPVVCRTPIVMSRMAAAARMSPNVLAETLDGDAVVVLIRRRSIARYPCASPDAFRRDAVITLMIEIPLMLQSPTRSLMIARLF</sequence>
<dbReference type="Proteomes" id="UP000445000">
    <property type="component" value="Unassembled WGS sequence"/>
</dbReference>